<dbReference type="Gene3D" id="2.10.90.10">
    <property type="entry name" value="Cystine-knot cytokines"/>
    <property type="match status" value="1"/>
</dbReference>
<dbReference type="Proteomes" id="UP000046393">
    <property type="component" value="Unplaced"/>
</dbReference>
<comment type="similarity">
    <text evidence="1">Belongs to the PDGF/VEGF growth factor family.</text>
</comment>
<evidence type="ECO:0000313" key="4">
    <source>
        <dbReference type="WBParaSite" id="SMUV_0000652301-mRNA-1"/>
    </source>
</evidence>
<dbReference type="SMART" id="SM00141">
    <property type="entry name" value="PDGF"/>
    <property type="match status" value="1"/>
</dbReference>
<reference evidence="4" key="1">
    <citation type="submission" date="2017-02" db="UniProtKB">
        <authorList>
            <consortium name="WormBaseParasite"/>
        </authorList>
    </citation>
    <scope>IDENTIFICATION</scope>
</reference>
<dbReference type="GO" id="GO:0008083">
    <property type="term" value="F:growth factor activity"/>
    <property type="evidence" value="ECO:0007669"/>
    <property type="project" value="UniProtKB-KW"/>
</dbReference>
<accession>A0A0N5APE9</accession>
<evidence type="ECO:0000259" key="2">
    <source>
        <dbReference type="PROSITE" id="PS50278"/>
    </source>
</evidence>
<dbReference type="SUPFAM" id="SSF57501">
    <property type="entry name" value="Cystine-knot cytokines"/>
    <property type="match status" value="1"/>
</dbReference>
<dbReference type="PROSITE" id="PS50278">
    <property type="entry name" value="PDGF_2"/>
    <property type="match status" value="1"/>
</dbReference>
<evidence type="ECO:0000256" key="1">
    <source>
        <dbReference type="RuleBase" id="RU003818"/>
    </source>
</evidence>
<feature type="domain" description="Platelet-derived growth factor (PDGF) family profile" evidence="2">
    <location>
        <begin position="76"/>
        <end position="164"/>
    </location>
</feature>
<keyword evidence="1" id="KW-0339">Growth factor</keyword>
<proteinExistence type="inferred from homology"/>
<dbReference type="WBParaSite" id="SMUV_0000652301-mRNA-1">
    <property type="protein sequence ID" value="SMUV_0000652301-mRNA-1"/>
    <property type="gene ID" value="SMUV_0000652301"/>
</dbReference>
<dbReference type="STRING" id="451379.A0A0N5APE9"/>
<dbReference type="Pfam" id="PF00341">
    <property type="entry name" value="PDGF"/>
    <property type="match status" value="1"/>
</dbReference>
<dbReference type="GO" id="GO:0016020">
    <property type="term" value="C:membrane"/>
    <property type="evidence" value="ECO:0007669"/>
    <property type="project" value="InterPro"/>
</dbReference>
<evidence type="ECO:0000313" key="3">
    <source>
        <dbReference type="Proteomes" id="UP000046393"/>
    </source>
</evidence>
<dbReference type="InterPro" id="IPR029034">
    <property type="entry name" value="Cystine-knot_cytokine"/>
</dbReference>
<protein>
    <submittedName>
        <fullName evidence="4">PDGF_2 domain-containing protein</fullName>
    </submittedName>
</protein>
<dbReference type="InterPro" id="IPR000072">
    <property type="entry name" value="PDGF/VEGF_dom"/>
</dbReference>
<dbReference type="AlphaFoldDB" id="A0A0N5APE9"/>
<name>A0A0N5APE9_9BILA</name>
<keyword evidence="3" id="KW-1185">Reference proteome</keyword>
<sequence>LSICSYVKLYSVLYLPIRRISKGHIFFSYNVYPLIVVILTDFNSKICNSVVSGKASNTHTNDVNLLKTVKQGADTCYLQTVCQPVPLDDDADPQILLFPRCSEVTRCIGSCCDTGKSCKPTRKEYVFKTVFRLKYIGNSKFAIDKKLSIPMEQHLGCQCRQCQQWEFIRCGKNQVVGPNCDCICRNEIEKASCQGLRQWSEETCSCKCRPMSCSEGAVFNDRNCTCIYQKEVRCQQYKY</sequence>
<organism evidence="3 4">
    <name type="scientific">Syphacia muris</name>
    <dbReference type="NCBI Taxonomy" id="451379"/>
    <lineage>
        <taxon>Eukaryota</taxon>
        <taxon>Metazoa</taxon>
        <taxon>Ecdysozoa</taxon>
        <taxon>Nematoda</taxon>
        <taxon>Chromadorea</taxon>
        <taxon>Rhabditida</taxon>
        <taxon>Spirurina</taxon>
        <taxon>Oxyuridomorpha</taxon>
        <taxon>Oxyuroidea</taxon>
        <taxon>Oxyuridae</taxon>
        <taxon>Syphacia</taxon>
    </lineage>
</organism>